<dbReference type="InterPro" id="IPR001356">
    <property type="entry name" value="HD"/>
</dbReference>
<dbReference type="PANTHER" id="PTHR45659:SF22">
    <property type="entry name" value="HOMEOTIC PROTEIN ANTENNAPEDIA-RELATED"/>
    <property type="match status" value="1"/>
</dbReference>
<keyword evidence="2" id="KW-0217">Developmental protein</keyword>
<dbReference type="PRINTS" id="PR00024">
    <property type="entry name" value="HOMEOBOX"/>
</dbReference>
<protein>
    <submittedName>
        <fullName evidence="10">(Mediterranean fruit fly) hypothetical protein</fullName>
    </submittedName>
</protein>
<feature type="domain" description="Homeobox" evidence="9">
    <location>
        <begin position="367"/>
        <end position="427"/>
    </location>
</feature>
<feature type="compositionally biased region" description="Polar residues" evidence="8">
    <location>
        <begin position="598"/>
        <end position="608"/>
    </location>
</feature>
<dbReference type="PROSITE" id="PS50071">
    <property type="entry name" value="HOMEOBOX_2"/>
    <property type="match status" value="1"/>
</dbReference>
<reference evidence="10" key="1">
    <citation type="submission" date="2020-11" db="EMBL/GenBank/DDBJ databases">
        <authorList>
            <person name="Whitehead M."/>
        </authorList>
    </citation>
    <scope>NUCLEOTIDE SEQUENCE</scope>
    <source>
        <strain evidence="10">EGII</strain>
    </source>
</reference>
<feature type="compositionally biased region" description="Polar residues" evidence="8">
    <location>
        <begin position="518"/>
        <end position="531"/>
    </location>
</feature>
<evidence type="ECO:0000256" key="2">
    <source>
        <dbReference type="ARBA" id="ARBA00022473"/>
    </source>
</evidence>
<dbReference type="OrthoDB" id="6159439at2759"/>
<dbReference type="GO" id="GO:0005634">
    <property type="term" value="C:nucleus"/>
    <property type="evidence" value="ECO:0007669"/>
    <property type="project" value="UniProtKB-SubCell"/>
</dbReference>
<dbReference type="Gene3D" id="1.10.10.60">
    <property type="entry name" value="Homeodomain-like"/>
    <property type="match status" value="1"/>
</dbReference>
<dbReference type="GO" id="GO:0000122">
    <property type="term" value="P:negative regulation of transcription by RNA polymerase II"/>
    <property type="evidence" value="ECO:0007669"/>
    <property type="project" value="TreeGrafter"/>
</dbReference>
<evidence type="ECO:0000256" key="8">
    <source>
        <dbReference type="SAM" id="MobiDB-lite"/>
    </source>
</evidence>
<dbReference type="InterPro" id="IPR020479">
    <property type="entry name" value="HD_metazoa"/>
</dbReference>
<dbReference type="Pfam" id="PF03867">
    <property type="entry name" value="FTZ"/>
    <property type="match status" value="1"/>
</dbReference>
<dbReference type="Pfam" id="PF00046">
    <property type="entry name" value="Homeodomain"/>
    <property type="match status" value="1"/>
</dbReference>
<organism evidence="10 11">
    <name type="scientific">Ceratitis capitata</name>
    <name type="common">Mediterranean fruit fly</name>
    <name type="synonym">Tephritis capitata</name>
    <dbReference type="NCBI Taxonomy" id="7213"/>
    <lineage>
        <taxon>Eukaryota</taxon>
        <taxon>Metazoa</taxon>
        <taxon>Ecdysozoa</taxon>
        <taxon>Arthropoda</taxon>
        <taxon>Hexapoda</taxon>
        <taxon>Insecta</taxon>
        <taxon>Pterygota</taxon>
        <taxon>Neoptera</taxon>
        <taxon>Endopterygota</taxon>
        <taxon>Diptera</taxon>
        <taxon>Brachycera</taxon>
        <taxon>Muscomorpha</taxon>
        <taxon>Tephritoidea</taxon>
        <taxon>Tephritidae</taxon>
        <taxon>Ceratitis</taxon>
        <taxon>Ceratitis</taxon>
    </lineage>
</organism>
<dbReference type="GO" id="GO:0009952">
    <property type="term" value="P:anterior/posterior pattern specification"/>
    <property type="evidence" value="ECO:0007669"/>
    <property type="project" value="TreeGrafter"/>
</dbReference>
<dbReference type="InterPro" id="IPR005567">
    <property type="entry name" value="FTZ_N"/>
</dbReference>
<proteinExistence type="predicted"/>
<dbReference type="Proteomes" id="UP000606786">
    <property type="component" value="Unassembled WGS sequence"/>
</dbReference>
<keyword evidence="4 6" id="KW-0371">Homeobox</keyword>
<comment type="caution">
    <text evidence="10">The sequence shown here is derived from an EMBL/GenBank/DDBJ whole genome shotgun (WGS) entry which is preliminary data.</text>
</comment>
<feature type="region of interest" description="Disordered" evidence="8">
    <location>
        <begin position="544"/>
        <end position="608"/>
    </location>
</feature>
<dbReference type="SUPFAM" id="SSF46689">
    <property type="entry name" value="Homeodomain-like"/>
    <property type="match status" value="1"/>
</dbReference>
<feature type="DNA-binding region" description="Homeobox" evidence="6">
    <location>
        <begin position="369"/>
        <end position="428"/>
    </location>
</feature>
<sequence>MASLNYYPEYINANNATMAQQQTYAYASYYNNNLSYHELNANNSFMHNRNAHAHALFANQQNFEQYKQLNQKCQKVYIKISKETTIQCLNLVHKSGEFKHTNNSRPHYKKEARKSCAVGNTKTISEEAICTQAGKRKFPESKEIKEEQSHLRALLTHPVKKLKYNPDYYKSTTEKIGSPENQTLNNTANNVNSDFENMATFAVNSQPIFGQDAAHNIRGISTPSTLSTLPSPGSNGMSCMEEYSPQSMRRFNHSKSSDFITPPPSNDSTTSTGVVTEPPLLPIPTLKATEPIITEPLTKATNAPLGDAISTPPLSPCEQAVNQSGQVQPLSVPLTVTQHNKINHKILTDTVAELNWSSCEDSISESKESKRTRQTYTRYQTLQLEKEFYTTRYISRRRRIEIAEALLLSERQIKIWFQNRRMKSKKERTLEPPTTDYNGLASYSALEVANPTIQSPSQAPFVYMNGQSHSPVMTPYPQPYMVNGQAYPPNYMNAYPAQSAPPRCGQMFDTPAAGKPFFNQSNHENQQQYPQETSYRLPQQYPAHAYHQQQHQQQQQHHHHHHHHLQQCQYQQPSNQTLPQQQQQPHNSHSHQQNQLQMANATAGSSML</sequence>
<evidence type="ECO:0000256" key="1">
    <source>
        <dbReference type="ARBA" id="ARBA00004123"/>
    </source>
</evidence>
<comment type="subcellular location">
    <subcellularLocation>
        <location evidence="1 6 7">Nucleus</location>
    </subcellularLocation>
</comment>
<dbReference type="PROSITE" id="PS00027">
    <property type="entry name" value="HOMEOBOX_1"/>
    <property type="match status" value="1"/>
</dbReference>
<dbReference type="PANTHER" id="PTHR45659">
    <property type="entry name" value="HOMEOBOX PROTEIN HOX"/>
    <property type="match status" value="1"/>
</dbReference>
<keyword evidence="3 6" id="KW-0238">DNA-binding</keyword>
<evidence type="ECO:0000256" key="4">
    <source>
        <dbReference type="ARBA" id="ARBA00023155"/>
    </source>
</evidence>
<gene>
    <name evidence="10" type="ORF">CCAP1982_LOCUS3569</name>
</gene>
<keyword evidence="11" id="KW-1185">Reference proteome</keyword>
<evidence type="ECO:0000313" key="11">
    <source>
        <dbReference type="Proteomes" id="UP000606786"/>
    </source>
</evidence>
<dbReference type="InterPro" id="IPR009057">
    <property type="entry name" value="Homeodomain-like_sf"/>
</dbReference>
<name>A0A811U926_CERCA</name>
<keyword evidence="5 6" id="KW-0539">Nucleus</keyword>
<evidence type="ECO:0000259" key="9">
    <source>
        <dbReference type="PROSITE" id="PS50071"/>
    </source>
</evidence>
<feature type="region of interest" description="Disordered" evidence="8">
    <location>
        <begin position="253"/>
        <end position="282"/>
    </location>
</feature>
<dbReference type="InterPro" id="IPR017970">
    <property type="entry name" value="Homeobox_CS"/>
</dbReference>
<evidence type="ECO:0000256" key="7">
    <source>
        <dbReference type="RuleBase" id="RU000682"/>
    </source>
</evidence>
<feature type="compositionally biased region" description="Low complexity" evidence="8">
    <location>
        <begin position="566"/>
        <end position="597"/>
    </location>
</feature>
<dbReference type="AlphaFoldDB" id="A0A811U926"/>
<feature type="compositionally biased region" description="Low complexity" evidence="8">
    <location>
        <begin position="544"/>
        <end position="555"/>
    </location>
</feature>
<evidence type="ECO:0000256" key="5">
    <source>
        <dbReference type="ARBA" id="ARBA00023242"/>
    </source>
</evidence>
<evidence type="ECO:0000313" key="10">
    <source>
        <dbReference type="EMBL" id="CAD6994838.1"/>
    </source>
</evidence>
<dbReference type="EMBL" id="CAJHJT010000001">
    <property type="protein sequence ID" value="CAD6994838.1"/>
    <property type="molecule type" value="Genomic_DNA"/>
</dbReference>
<dbReference type="GO" id="GO:0000981">
    <property type="term" value="F:DNA-binding transcription factor activity, RNA polymerase II-specific"/>
    <property type="evidence" value="ECO:0007669"/>
    <property type="project" value="InterPro"/>
</dbReference>
<dbReference type="CDD" id="cd00086">
    <property type="entry name" value="homeodomain"/>
    <property type="match status" value="1"/>
</dbReference>
<feature type="compositionally biased region" description="Basic residues" evidence="8">
    <location>
        <begin position="556"/>
        <end position="565"/>
    </location>
</feature>
<dbReference type="InterPro" id="IPR050296">
    <property type="entry name" value="Antp_homeobox"/>
</dbReference>
<dbReference type="SMART" id="SM00389">
    <property type="entry name" value="HOX"/>
    <property type="match status" value="1"/>
</dbReference>
<dbReference type="GO" id="GO:0000978">
    <property type="term" value="F:RNA polymerase II cis-regulatory region sequence-specific DNA binding"/>
    <property type="evidence" value="ECO:0007669"/>
    <property type="project" value="TreeGrafter"/>
</dbReference>
<feature type="region of interest" description="Disordered" evidence="8">
    <location>
        <begin position="502"/>
        <end position="531"/>
    </location>
</feature>
<evidence type="ECO:0000256" key="3">
    <source>
        <dbReference type="ARBA" id="ARBA00023125"/>
    </source>
</evidence>
<accession>A0A811U926</accession>
<evidence type="ECO:0000256" key="6">
    <source>
        <dbReference type="PROSITE-ProRule" id="PRU00108"/>
    </source>
</evidence>